<dbReference type="Proteomes" id="UP000823660">
    <property type="component" value="Unassembled WGS sequence"/>
</dbReference>
<evidence type="ECO:0000256" key="3">
    <source>
        <dbReference type="ARBA" id="ARBA00012865"/>
    </source>
</evidence>
<feature type="domain" description="Beta-lactamase class A catalytic" evidence="5">
    <location>
        <begin position="71"/>
        <end position="315"/>
    </location>
</feature>
<dbReference type="SUPFAM" id="SSF56601">
    <property type="entry name" value="beta-lactamase/transpeptidase-like"/>
    <property type="match status" value="1"/>
</dbReference>
<dbReference type="GO" id="GO:0046677">
    <property type="term" value="P:response to antibiotic"/>
    <property type="evidence" value="ECO:0007669"/>
    <property type="project" value="InterPro"/>
</dbReference>
<comment type="catalytic activity">
    <reaction evidence="1">
        <text>a beta-lactam + H2O = a substituted beta-amino acid</text>
        <dbReference type="Rhea" id="RHEA:20401"/>
        <dbReference type="ChEBI" id="CHEBI:15377"/>
        <dbReference type="ChEBI" id="CHEBI:35627"/>
        <dbReference type="ChEBI" id="CHEBI:140347"/>
        <dbReference type="EC" id="3.5.2.6"/>
    </reaction>
</comment>
<feature type="chain" id="PRO_5039556630" description="beta-lactamase" evidence="4">
    <location>
        <begin position="23"/>
        <end position="344"/>
    </location>
</feature>
<reference evidence="6" key="1">
    <citation type="submission" date="2020-10" db="EMBL/GenBank/DDBJ databases">
        <authorList>
            <person name="Gilroy R."/>
        </authorList>
    </citation>
    <scope>NUCLEOTIDE SEQUENCE</scope>
    <source>
        <strain evidence="6">B1-15692</strain>
    </source>
</reference>
<dbReference type="InterPro" id="IPR000871">
    <property type="entry name" value="Beta-lactam_class-A"/>
</dbReference>
<dbReference type="AlphaFoldDB" id="A0A9D9NAV2"/>
<dbReference type="PANTHER" id="PTHR35333">
    <property type="entry name" value="BETA-LACTAMASE"/>
    <property type="match status" value="1"/>
</dbReference>
<dbReference type="Gene3D" id="3.40.710.10">
    <property type="entry name" value="DD-peptidase/beta-lactamase superfamily"/>
    <property type="match status" value="1"/>
</dbReference>
<keyword evidence="4" id="KW-0732">Signal</keyword>
<dbReference type="EC" id="3.5.2.6" evidence="3"/>
<dbReference type="GO" id="GO:0008800">
    <property type="term" value="F:beta-lactamase activity"/>
    <property type="evidence" value="ECO:0007669"/>
    <property type="project" value="UniProtKB-EC"/>
</dbReference>
<accession>A0A9D9NAV2</accession>
<dbReference type="Pfam" id="PF13354">
    <property type="entry name" value="Beta-lactamase2"/>
    <property type="match status" value="1"/>
</dbReference>
<sequence>MKVFPSAVFALMYILSFQYVSAAQLQANRNEERTGRTKAEIRRIIRNTKAEAGVAVVACTPACNSGHPMLVRINDRKRYPLMSVMKMHQALWVTDSLSRAGLPLETCIDITGDDLKSGTYSPLRDSLTAAWNDTGCGTRGNGFSCRIPVRTLLRYTLQLSDNNACDILFRHFSGPSATDTYIRGLGIKGFSVKVTEDQMHQDPGLCRKNWSRPSSAARLLWMMVSADKDSPGCRSDTALPSRLAGNRYLDFILRTMMECTTGQDRLAAPLSGTDALIGHKTGTGDTDGRGRIIGLNDIGFIVLPDGRVYAIAVFVRNSEETPARTARIIADISETVYRQMIRNR</sequence>
<reference evidence="6" key="2">
    <citation type="journal article" date="2021" name="PeerJ">
        <title>Extensive microbial diversity within the chicken gut microbiome revealed by metagenomics and culture.</title>
        <authorList>
            <person name="Gilroy R."/>
            <person name="Ravi A."/>
            <person name="Getino M."/>
            <person name="Pursley I."/>
            <person name="Horton D.L."/>
            <person name="Alikhan N.F."/>
            <person name="Baker D."/>
            <person name="Gharbi K."/>
            <person name="Hall N."/>
            <person name="Watson M."/>
            <person name="Adriaenssens E.M."/>
            <person name="Foster-Nyarko E."/>
            <person name="Jarju S."/>
            <person name="Secka A."/>
            <person name="Antonio M."/>
            <person name="Oren A."/>
            <person name="Chaudhuri R.R."/>
            <person name="La Ragione R."/>
            <person name="Hildebrand F."/>
            <person name="Pallen M.J."/>
        </authorList>
    </citation>
    <scope>NUCLEOTIDE SEQUENCE</scope>
    <source>
        <strain evidence="6">B1-15692</strain>
    </source>
</reference>
<protein>
    <recommendedName>
        <fullName evidence="3">beta-lactamase</fullName>
        <ecNumber evidence="3">3.5.2.6</ecNumber>
    </recommendedName>
</protein>
<organism evidence="6 7">
    <name type="scientific">Candidatus Cryptobacteroides faecipullorum</name>
    <dbReference type="NCBI Taxonomy" id="2840764"/>
    <lineage>
        <taxon>Bacteria</taxon>
        <taxon>Pseudomonadati</taxon>
        <taxon>Bacteroidota</taxon>
        <taxon>Bacteroidia</taxon>
        <taxon>Bacteroidales</taxon>
        <taxon>Candidatus Cryptobacteroides</taxon>
    </lineage>
</organism>
<evidence type="ECO:0000259" key="5">
    <source>
        <dbReference type="Pfam" id="PF13354"/>
    </source>
</evidence>
<dbReference type="InterPro" id="IPR012338">
    <property type="entry name" value="Beta-lactam/transpept-like"/>
</dbReference>
<dbReference type="EMBL" id="JADIMH010000007">
    <property type="protein sequence ID" value="MBO8466370.1"/>
    <property type="molecule type" value="Genomic_DNA"/>
</dbReference>
<evidence type="ECO:0000313" key="7">
    <source>
        <dbReference type="Proteomes" id="UP000823660"/>
    </source>
</evidence>
<proteinExistence type="inferred from homology"/>
<evidence type="ECO:0000313" key="6">
    <source>
        <dbReference type="EMBL" id="MBO8466370.1"/>
    </source>
</evidence>
<comment type="caution">
    <text evidence="6">The sequence shown here is derived from an EMBL/GenBank/DDBJ whole genome shotgun (WGS) entry which is preliminary data.</text>
</comment>
<keyword evidence="6" id="KW-0378">Hydrolase</keyword>
<dbReference type="GO" id="GO:0030655">
    <property type="term" value="P:beta-lactam antibiotic catabolic process"/>
    <property type="evidence" value="ECO:0007669"/>
    <property type="project" value="InterPro"/>
</dbReference>
<dbReference type="InterPro" id="IPR045155">
    <property type="entry name" value="Beta-lactam_cat"/>
</dbReference>
<evidence type="ECO:0000256" key="2">
    <source>
        <dbReference type="ARBA" id="ARBA00009009"/>
    </source>
</evidence>
<gene>
    <name evidence="6" type="ORF">IAB99_01230</name>
</gene>
<name>A0A9D9NAV2_9BACT</name>
<comment type="similarity">
    <text evidence="2">Belongs to the class-A beta-lactamase family.</text>
</comment>
<feature type="signal peptide" evidence="4">
    <location>
        <begin position="1"/>
        <end position="22"/>
    </location>
</feature>
<dbReference type="PANTHER" id="PTHR35333:SF3">
    <property type="entry name" value="BETA-LACTAMASE-TYPE TRANSPEPTIDASE FOLD CONTAINING PROTEIN"/>
    <property type="match status" value="1"/>
</dbReference>
<evidence type="ECO:0000256" key="1">
    <source>
        <dbReference type="ARBA" id="ARBA00001526"/>
    </source>
</evidence>
<evidence type="ECO:0000256" key="4">
    <source>
        <dbReference type="SAM" id="SignalP"/>
    </source>
</evidence>